<feature type="signal peptide" evidence="1">
    <location>
        <begin position="1"/>
        <end position="24"/>
    </location>
</feature>
<feature type="chain" id="PRO_5016299632" evidence="1">
    <location>
        <begin position="25"/>
        <end position="193"/>
    </location>
</feature>
<dbReference type="OrthoDB" id="4851482at2759"/>
<keyword evidence="1" id="KW-0732">Signal</keyword>
<evidence type="ECO:0000256" key="1">
    <source>
        <dbReference type="SAM" id="SignalP"/>
    </source>
</evidence>
<gene>
    <name evidence="2" type="ORF">FA09DRAFT_336532</name>
</gene>
<organism evidence="2 3">
    <name type="scientific">Tilletiopsis washingtonensis</name>
    <dbReference type="NCBI Taxonomy" id="58919"/>
    <lineage>
        <taxon>Eukaryota</taxon>
        <taxon>Fungi</taxon>
        <taxon>Dikarya</taxon>
        <taxon>Basidiomycota</taxon>
        <taxon>Ustilaginomycotina</taxon>
        <taxon>Exobasidiomycetes</taxon>
        <taxon>Entylomatales</taxon>
        <taxon>Entylomatales incertae sedis</taxon>
        <taxon>Tilletiopsis</taxon>
    </lineage>
</organism>
<keyword evidence="3" id="KW-1185">Reference proteome</keyword>
<sequence length="193" mass="19898">MALGLVACAGSALAANAATQSVLAAVGQIDTDINIMGASFQEFAAGTTDQESSDAAQNAASNLVSTLQTAIYVVSQPGVKVQGSDVRKIVNTLQTSAATIDSIVEALIENKDAITQAGLTDTVSQALPPIAQTYESFFEAVVAVADPKYQPSLQAAADQINGDIDEAVAAFPASTDGQQRRALGRIQRRSNRA</sequence>
<dbReference type="GeneID" id="37271441"/>
<accession>A0A316ZH84</accession>
<dbReference type="RefSeq" id="XP_025600673.1">
    <property type="nucleotide sequence ID" value="XM_025743897.1"/>
</dbReference>
<dbReference type="Gene3D" id="1.20.1280.140">
    <property type="match status" value="1"/>
</dbReference>
<proteinExistence type="predicted"/>
<name>A0A316ZH84_9BASI</name>
<reference evidence="2 3" key="1">
    <citation type="journal article" date="2018" name="Mol. Biol. Evol.">
        <title>Broad Genomic Sampling Reveals a Smut Pathogenic Ancestry of the Fungal Clade Ustilaginomycotina.</title>
        <authorList>
            <person name="Kijpornyongpan T."/>
            <person name="Mondo S.J."/>
            <person name="Barry K."/>
            <person name="Sandor L."/>
            <person name="Lee J."/>
            <person name="Lipzen A."/>
            <person name="Pangilinan J."/>
            <person name="LaButti K."/>
            <person name="Hainaut M."/>
            <person name="Henrissat B."/>
            <person name="Grigoriev I.V."/>
            <person name="Spatafora J.W."/>
            <person name="Aime M.C."/>
        </authorList>
    </citation>
    <scope>NUCLEOTIDE SEQUENCE [LARGE SCALE GENOMIC DNA]</scope>
    <source>
        <strain evidence="2 3">MCA 4186</strain>
    </source>
</reference>
<dbReference type="Proteomes" id="UP000245946">
    <property type="component" value="Unassembled WGS sequence"/>
</dbReference>
<dbReference type="AlphaFoldDB" id="A0A316ZH84"/>
<dbReference type="InterPro" id="IPR021054">
    <property type="entry name" value="Cell_wall_mannoprotein_1"/>
</dbReference>
<dbReference type="Pfam" id="PF12296">
    <property type="entry name" value="HsbA"/>
    <property type="match status" value="1"/>
</dbReference>
<evidence type="ECO:0000313" key="2">
    <source>
        <dbReference type="EMBL" id="PWO00395.1"/>
    </source>
</evidence>
<evidence type="ECO:0000313" key="3">
    <source>
        <dbReference type="Proteomes" id="UP000245946"/>
    </source>
</evidence>
<dbReference type="EMBL" id="KZ819285">
    <property type="protein sequence ID" value="PWO00395.1"/>
    <property type="molecule type" value="Genomic_DNA"/>
</dbReference>
<protein>
    <submittedName>
        <fullName evidence="2">Uncharacterized protein</fullName>
    </submittedName>
</protein>